<proteinExistence type="predicted"/>
<dbReference type="WBParaSite" id="TTAC_0000504601-mRNA-1">
    <property type="protein sequence ID" value="TTAC_0000504601-mRNA-1"/>
    <property type="gene ID" value="TTAC_0000504601"/>
</dbReference>
<protein>
    <submittedName>
        <fullName evidence="1 3">Uncharacterized protein</fullName>
    </submittedName>
</protein>
<reference evidence="1 2" key="2">
    <citation type="submission" date="2018-11" db="EMBL/GenBank/DDBJ databases">
        <authorList>
            <consortium name="Pathogen Informatics"/>
        </authorList>
    </citation>
    <scope>NUCLEOTIDE SEQUENCE [LARGE SCALE GENOMIC DNA]</scope>
</reference>
<dbReference type="EMBL" id="UYWX01006009">
    <property type="protein sequence ID" value="VDM26108.1"/>
    <property type="molecule type" value="Genomic_DNA"/>
</dbReference>
<name>A0A0R3WWA6_HYDTA</name>
<dbReference type="Proteomes" id="UP000274429">
    <property type="component" value="Unassembled WGS sequence"/>
</dbReference>
<keyword evidence="2" id="KW-1185">Reference proteome</keyword>
<reference evidence="3" key="1">
    <citation type="submission" date="2017-02" db="UniProtKB">
        <authorList>
            <consortium name="WormBaseParasite"/>
        </authorList>
    </citation>
    <scope>IDENTIFICATION</scope>
</reference>
<evidence type="ECO:0000313" key="3">
    <source>
        <dbReference type="WBParaSite" id="TTAC_0000504601-mRNA-1"/>
    </source>
</evidence>
<organism evidence="3">
    <name type="scientific">Hydatigena taeniaeformis</name>
    <name type="common">Feline tapeworm</name>
    <name type="synonym">Taenia taeniaeformis</name>
    <dbReference type="NCBI Taxonomy" id="6205"/>
    <lineage>
        <taxon>Eukaryota</taxon>
        <taxon>Metazoa</taxon>
        <taxon>Spiralia</taxon>
        <taxon>Lophotrochozoa</taxon>
        <taxon>Platyhelminthes</taxon>
        <taxon>Cestoda</taxon>
        <taxon>Eucestoda</taxon>
        <taxon>Cyclophyllidea</taxon>
        <taxon>Taeniidae</taxon>
        <taxon>Hydatigera</taxon>
    </lineage>
</organism>
<evidence type="ECO:0000313" key="2">
    <source>
        <dbReference type="Proteomes" id="UP000274429"/>
    </source>
</evidence>
<sequence length="81" mass="9334">MRIPNDLLISRFEILFDSTPPPSDASMRDLLKSRVKHVGADYRSFLHHWIHLQLLEYSSANRVDKVIAQISEAGDAEEKEK</sequence>
<dbReference type="AlphaFoldDB" id="A0A0R3WWA6"/>
<gene>
    <name evidence="1" type="ORF">TTAC_LOCUS5031</name>
</gene>
<evidence type="ECO:0000313" key="1">
    <source>
        <dbReference type="EMBL" id="VDM26108.1"/>
    </source>
</evidence>
<accession>A0A0R3WWA6</accession>